<dbReference type="AlphaFoldDB" id="A0A5Q0BMQ1"/>
<dbReference type="SMART" id="SM00283">
    <property type="entry name" value="MA"/>
    <property type="match status" value="1"/>
</dbReference>
<comment type="similarity">
    <text evidence="4">Belongs to the methyl-accepting chemotaxis (MCP) protein family.</text>
</comment>
<organism evidence="9 10">
    <name type="scientific">Candidatus Methylospira mobilis</name>
    <dbReference type="NCBI Taxonomy" id="1808979"/>
    <lineage>
        <taxon>Bacteria</taxon>
        <taxon>Pseudomonadati</taxon>
        <taxon>Pseudomonadota</taxon>
        <taxon>Gammaproteobacteria</taxon>
        <taxon>Methylococcales</taxon>
        <taxon>Methylococcaceae</taxon>
        <taxon>Candidatus Methylospira</taxon>
    </lineage>
</organism>
<feature type="compositionally biased region" description="Polar residues" evidence="6">
    <location>
        <begin position="213"/>
        <end position="225"/>
    </location>
</feature>
<dbReference type="Gene3D" id="1.10.287.950">
    <property type="entry name" value="Methyl-accepting chemotaxis protein"/>
    <property type="match status" value="1"/>
</dbReference>
<dbReference type="InterPro" id="IPR051310">
    <property type="entry name" value="MCP_chemotaxis"/>
</dbReference>
<dbReference type="Gene3D" id="1.20.120.1530">
    <property type="match status" value="1"/>
</dbReference>
<dbReference type="OrthoDB" id="9765776at2"/>
<evidence type="ECO:0000256" key="2">
    <source>
        <dbReference type="ARBA" id="ARBA00022481"/>
    </source>
</evidence>
<feature type="domain" description="Methyl-accepting transducer" evidence="7">
    <location>
        <begin position="200"/>
        <end position="429"/>
    </location>
</feature>
<evidence type="ECO:0008006" key="11">
    <source>
        <dbReference type="Google" id="ProtNLM"/>
    </source>
</evidence>
<evidence type="ECO:0000259" key="7">
    <source>
        <dbReference type="PROSITE" id="PS50111"/>
    </source>
</evidence>
<sequence length="445" mass="47871">MRNELRGIVLEVELAVKNMGKGDFSHEIYLTDRIGFDRTICRALNELRAGLLLTIGGTPREVVSVAQAIAMGDLRVHIPLQPGDKDSILAAMAEMKASLLEMIDEVREVVRAFANGDFSYNVDVTARHGCSKTMAEMLNALDHMAFQGLSDISRVATAVAQGDLTQQVELEYPGLFGQSAQSINLTCKQLKLMMGRIVDIARTIDHSATEIATVNQERSQRSEQQADGLEKTASSMNELAATVRRNAESAQQASLLAIETSEVASKGGKVVAEVVKTMNSIQESSRKVSDIIAVIDGLAFQTNILALNAAVEAARAGEQGRGFAVVASEVRTLAQRSASAAREIKQLISDSVEKVDSGSLQVKDAGQTMDEIVLSVKRVTEIVSEISAASLEQSSGIDQVNKAVTQMDDIVMQNFALVQEAVTSAGHLKEQAAQLQEAIAVFQLQ</sequence>
<dbReference type="FunCoup" id="A0A5Q0BMQ1">
    <property type="interactions" value="170"/>
</dbReference>
<dbReference type="InParanoid" id="A0A5Q0BMQ1"/>
<feature type="domain" description="HAMP" evidence="8">
    <location>
        <begin position="143"/>
        <end position="195"/>
    </location>
</feature>
<dbReference type="SUPFAM" id="SSF58104">
    <property type="entry name" value="Methyl-accepting chemotaxis protein (MCP) signaling domain"/>
    <property type="match status" value="1"/>
</dbReference>
<protein>
    <recommendedName>
        <fullName evidence="11">Methyl-accepting chemotaxis protein</fullName>
    </recommendedName>
</protein>
<feature type="region of interest" description="Disordered" evidence="6">
    <location>
        <begin position="213"/>
        <end position="232"/>
    </location>
</feature>
<comment type="subcellular location">
    <subcellularLocation>
        <location evidence="1">Membrane</location>
    </subcellularLocation>
</comment>
<evidence type="ECO:0000256" key="1">
    <source>
        <dbReference type="ARBA" id="ARBA00004370"/>
    </source>
</evidence>
<dbReference type="InterPro" id="IPR004089">
    <property type="entry name" value="MCPsignal_dom"/>
</dbReference>
<accession>A0A5Q0BMQ1</accession>
<dbReference type="EMBL" id="CP044205">
    <property type="protein sequence ID" value="QFY44879.1"/>
    <property type="molecule type" value="Genomic_DNA"/>
</dbReference>
<gene>
    <name evidence="9" type="ORF">F6R98_00670</name>
</gene>
<keyword evidence="10" id="KW-1185">Reference proteome</keyword>
<proteinExistence type="inferred from homology"/>
<dbReference type="CDD" id="cd11386">
    <property type="entry name" value="MCP_signal"/>
    <property type="match status" value="1"/>
</dbReference>
<evidence type="ECO:0000256" key="4">
    <source>
        <dbReference type="ARBA" id="ARBA00029447"/>
    </source>
</evidence>
<evidence type="ECO:0000256" key="6">
    <source>
        <dbReference type="SAM" id="MobiDB-lite"/>
    </source>
</evidence>
<dbReference type="GO" id="GO:0004888">
    <property type="term" value="F:transmembrane signaling receptor activity"/>
    <property type="evidence" value="ECO:0007669"/>
    <property type="project" value="InterPro"/>
</dbReference>
<dbReference type="PANTHER" id="PTHR43531:SF14">
    <property type="entry name" value="METHYL-ACCEPTING CHEMOTAXIS PROTEIN I-RELATED"/>
    <property type="match status" value="1"/>
</dbReference>
<dbReference type="GO" id="GO:0007165">
    <property type="term" value="P:signal transduction"/>
    <property type="evidence" value="ECO:0007669"/>
    <property type="project" value="UniProtKB-KW"/>
</dbReference>
<dbReference type="PROSITE" id="PS50885">
    <property type="entry name" value="HAMP"/>
    <property type="match status" value="1"/>
</dbReference>
<keyword evidence="2" id="KW-0488">Methylation</keyword>
<dbReference type="SMART" id="SM00304">
    <property type="entry name" value="HAMP"/>
    <property type="match status" value="2"/>
</dbReference>
<dbReference type="InterPro" id="IPR004090">
    <property type="entry name" value="Chemotax_Me-accpt_rcpt"/>
</dbReference>
<dbReference type="Pfam" id="PF00015">
    <property type="entry name" value="MCPsignal"/>
    <property type="match status" value="1"/>
</dbReference>
<evidence type="ECO:0000256" key="3">
    <source>
        <dbReference type="ARBA" id="ARBA00023224"/>
    </source>
</evidence>
<dbReference type="GO" id="GO:0006935">
    <property type="term" value="P:chemotaxis"/>
    <property type="evidence" value="ECO:0007669"/>
    <property type="project" value="InterPro"/>
</dbReference>
<name>A0A5Q0BMQ1_9GAMM</name>
<dbReference type="PROSITE" id="PS50111">
    <property type="entry name" value="CHEMOTAXIS_TRANSDUC_2"/>
    <property type="match status" value="1"/>
</dbReference>
<reference evidence="9 10" key="1">
    <citation type="submission" date="2019-09" db="EMBL/GenBank/DDBJ databases">
        <title>Ecophysiology of the spiral-shaped methanotroph Methylospira mobilis as revealed by the complete genome sequence.</title>
        <authorList>
            <person name="Oshkin I.Y."/>
            <person name="Dedysh S.N."/>
            <person name="Miroshnikov K."/>
            <person name="Danilova O.V."/>
            <person name="Hakobyan A."/>
            <person name="Liesack W."/>
        </authorList>
    </citation>
    <scope>NUCLEOTIDE SEQUENCE [LARGE SCALE GENOMIC DNA]</scope>
    <source>
        <strain evidence="9 10">Shm1</strain>
    </source>
</reference>
<dbReference type="GO" id="GO:0005886">
    <property type="term" value="C:plasma membrane"/>
    <property type="evidence" value="ECO:0007669"/>
    <property type="project" value="TreeGrafter"/>
</dbReference>
<dbReference type="FunFam" id="1.10.287.950:FF:000001">
    <property type="entry name" value="Methyl-accepting chemotaxis sensory transducer"/>
    <property type="match status" value="1"/>
</dbReference>
<dbReference type="PANTHER" id="PTHR43531">
    <property type="entry name" value="PROTEIN ICFG"/>
    <property type="match status" value="1"/>
</dbReference>
<evidence type="ECO:0000313" key="9">
    <source>
        <dbReference type="EMBL" id="QFY44879.1"/>
    </source>
</evidence>
<dbReference type="Proteomes" id="UP000325755">
    <property type="component" value="Chromosome"/>
</dbReference>
<evidence type="ECO:0000313" key="10">
    <source>
        <dbReference type="Proteomes" id="UP000325755"/>
    </source>
</evidence>
<dbReference type="InterPro" id="IPR003660">
    <property type="entry name" value="HAMP_dom"/>
</dbReference>
<evidence type="ECO:0000256" key="5">
    <source>
        <dbReference type="PROSITE-ProRule" id="PRU00284"/>
    </source>
</evidence>
<dbReference type="PRINTS" id="PR00260">
    <property type="entry name" value="CHEMTRNSDUCR"/>
</dbReference>
<evidence type="ECO:0000259" key="8">
    <source>
        <dbReference type="PROSITE" id="PS50885"/>
    </source>
</evidence>
<keyword evidence="3 5" id="KW-0807">Transducer</keyword>
<dbReference type="KEGG" id="mmob:F6R98_00670"/>